<evidence type="ECO:0000256" key="2">
    <source>
        <dbReference type="SAM" id="SignalP"/>
    </source>
</evidence>
<keyword evidence="4" id="KW-1185">Reference proteome</keyword>
<dbReference type="Pfam" id="PF03401">
    <property type="entry name" value="TctC"/>
    <property type="match status" value="1"/>
</dbReference>
<evidence type="ECO:0000313" key="3">
    <source>
        <dbReference type="EMBL" id="PLC52019.1"/>
    </source>
</evidence>
<dbReference type="AlphaFoldDB" id="A0A2N4UAI4"/>
<organism evidence="3 4">
    <name type="scientific">Pollutimonas nitritireducens</name>
    <dbReference type="NCBI Taxonomy" id="2045209"/>
    <lineage>
        <taxon>Bacteria</taxon>
        <taxon>Pseudomonadati</taxon>
        <taxon>Pseudomonadota</taxon>
        <taxon>Betaproteobacteria</taxon>
        <taxon>Burkholderiales</taxon>
        <taxon>Alcaligenaceae</taxon>
        <taxon>Pollutimonas</taxon>
    </lineage>
</organism>
<evidence type="ECO:0008006" key="5">
    <source>
        <dbReference type="Google" id="ProtNLM"/>
    </source>
</evidence>
<dbReference type="InterPro" id="IPR042100">
    <property type="entry name" value="Bug_dom1"/>
</dbReference>
<evidence type="ECO:0000256" key="1">
    <source>
        <dbReference type="ARBA" id="ARBA00006987"/>
    </source>
</evidence>
<feature type="signal peptide" evidence="2">
    <location>
        <begin position="1"/>
        <end position="23"/>
    </location>
</feature>
<dbReference type="Gene3D" id="3.40.190.150">
    <property type="entry name" value="Bordetella uptake gene, domain 1"/>
    <property type="match status" value="1"/>
</dbReference>
<dbReference type="CDD" id="cd07012">
    <property type="entry name" value="PBP2_Bug_TTT"/>
    <property type="match status" value="1"/>
</dbReference>
<comment type="caution">
    <text evidence="3">The sequence shown here is derived from an EMBL/GenBank/DDBJ whole genome shotgun (WGS) entry which is preliminary data.</text>
</comment>
<gene>
    <name evidence="3" type="ORF">CR155_20350</name>
</gene>
<evidence type="ECO:0000313" key="4">
    <source>
        <dbReference type="Proteomes" id="UP000234328"/>
    </source>
</evidence>
<dbReference type="Proteomes" id="UP000234328">
    <property type="component" value="Unassembled WGS sequence"/>
</dbReference>
<feature type="chain" id="PRO_5014975915" description="Tricarboxylate transport protein TctC" evidence="2">
    <location>
        <begin position="24"/>
        <end position="322"/>
    </location>
</feature>
<protein>
    <recommendedName>
        <fullName evidence="5">Tricarboxylate transport protein TctC</fullName>
    </recommendedName>
</protein>
<dbReference type="PIRSF" id="PIRSF017082">
    <property type="entry name" value="YflP"/>
    <property type="match status" value="1"/>
</dbReference>
<accession>A0A2N4UAI4</accession>
<proteinExistence type="inferred from homology"/>
<dbReference type="PANTHER" id="PTHR42928:SF5">
    <property type="entry name" value="BLR1237 PROTEIN"/>
    <property type="match status" value="1"/>
</dbReference>
<name>A0A2N4UAI4_9BURK</name>
<dbReference type="OrthoDB" id="8679040at2"/>
<dbReference type="EMBL" id="PDNV01000022">
    <property type="protein sequence ID" value="PLC52019.1"/>
    <property type="molecule type" value="Genomic_DNA"/>
</dbReference>
<comment type="similarity">
    <text evidence="1">Belongs to the UPF0065 (bug) family.</text>
</comment>
<keyword evidence="2" id="KW-0732">Signal</keyword>
<dbReference type="PANTHER" id="PTHR42928">
    <property type="entry name" value="TRICARBOXYLATE-BINDING PROTEIN"/>
    <property type="match status" value="1"/>
</dbReference>
<dbReference type="InterPro" id="IPR005064">
    <property type="entry name" value="BUG"/>
</dbReference>
<dbReference type="SUPFAM" id="SSF53850">
    <property type="entry name" value="Periplasmic binding protein-like II"/>
    <property type="match status" value="1"/>
</dbReference>
<dbReference type="Gene3D" id="3.40.190.10">
    <property type="entry name" value="Periplasmic binding protein-like II"/>
    <property type="match status" value="1"/>
</dbReference>
<sequence>MKKLILATALFAVMSPLSAISQAADYPSKPVTITVPFGAGASIGSITRIVADKLSARLGQPFVVEYKPGAGGTIGSAHAAAGKPDGYSLLVSATGTMSIAPVLYENLSYKSDELVPIAQMMRVPFVIAAGTGFKGSTLPDLVKQIKDEPGKYNFASTGNGTLVHLGGQLFLNKIDGKAEHVPYAAGSEVAVALISGDVLFSVANISTVAPHFATGRIKGLATTGPERFPLLSDLPAASESGIKDFAVRHYVGIFGPPGLPTEIAEKLNKEINEILRDPDVDKAFKAQGDLPTPVSRETFAQTVSSDAKIWGGLARKMNLSTN</sequence>
<reference evidence="3 4" key="1">
    <citation type="submission" date="2017-10" db="EMBL/GenBank/DDBJ databases">
        <title>Two draft genome sequences of Pusillimonas sp. strains isolated from a nitrate- and radionuclide-contaminated groundwater in Russia.</title>
        <authorList>
            <person name="Grouzdev D.S."/>
            <person name="Tourova T.P."/>
            <person name="Goeva M.A."/>
            <person name="Babich T.L."/>
            <person name="Sokolova D.S."/>
            <person name="Abdullin R."/>
            <person name="Poltaraus A.B."/>
            <person name="Toshchakov S.V."/>
            <person name="Nazina T.N."/>
        </authorList>
    </citation>
    <scope>NUCLEOTIDE SEQUENCE [LARGE SCALE GENOMIC DNA]</scope>
    <source>
        <strain evidence="3 4">JR1/69-2-13</strain>
    </source>
</reference>
<dbReference type="RefSeq" id="WP_102071882.1">
    <property type="nucleotide sequence ID" value="NZ_PDNV01000022.1"/>
</dbReference>